<reference evidence="3 4" key="1">
    <citation type="submission" date="2018-06" db="EMBL/GenBank/DDBJ databases">
        <title>Genome Sequence of the Brown Rot Fungal Pathogen Monilinia fructigena.</title>
        <authorList>
            <person name="Landi L."/>
            <person name="De Miccolis Angelini R.M."/>
            <person name="Pollastro S."/>
            <person name="Abate D."/>
            <person name="Faretra F."/>
            <person name="Romanazzi G."/>
        </authorList>
    </citation>
    <scope>NUCLEOTIDE SEQUENCE [LARGE SCALE GENOMIC DNA]</scope>
    <source>
        <strain evidence="3 4">Mfrg269</strain>
    </source>
</reference>
<dbReference type="EMBL" id="QKRW01000018">
    <property type="protein sequence ID" value="RAL63635.1"/>
    <property type="molecule type" value="Genomic_DNA"/>
</dbReference>
<name>A0A395ITK2_9HELO</name>
<dbReference type="Proteomes" id="UP000249056">
    <property type="component" value="Unassembled WGS sequence"/>
</dbReference>
<sequence>MYTPSINTLLAMGLLFSAPLTSALVLRSINQDSVKLITARGIAVHDIAARNIATLMARHRTGAQNGAKKGAAGGNATTVSIDNKAGNSTAKAGKKGKAGKNGRAQLFVEREAHYTEV</sequence>
<feature type="chain" id="PRO_5017299139" evidence="2">
    <location>
        <begin position="24"/>
        <end position="117"/>
    </location>
</feature>
<dbReference type="OrthoDB" id="4899673at2759"/>
<feature type="region of interest" description="Disordered" evidence="1">
    <location>
        <begin position="64"/>
        <end position="105"/>
    </location>
</feature>
<evidence type="ECO:0000313" key="3">
    <source>
        <dbReference type="EMBL" id="RAL63635.1"/>
    </source>
</evidence>
<protein>
    <submittedName>
        <fullName evidence="3">Uncharacterized protein</fullName>
    </submittedName>
</protein>
<dbReference type="AlphaFoldDB" id="A0A395ITK2"/>
<organism evidence="3 4">
    <name type="scientific">Monilinia fructigena</name>
    <dbReference type="NCBI Taxonomy" id="38457"/>
    <lineage>
        <taxon>Eukaryota</taxon>
        <taxon>Fungi</taxon>
        <taxon>Dikarya</taxon>
        <taxon>Ascomycota</taxon>
        <taxon>Pezizomycotina</taxon>
        <taxon>Leotiomycetes</taxon>
        <taxon>Helotiales</taxon>
        <taxon>Sclerotiniaceae</taxon>
        <taxon>Monilinia</taxon>
    </lineage>
</organism>
<proteinExistence type="predicted"/>
<evidence type="ECO:0000256" key="2">
    <source>
        <dbReference type="SAM" id="SignalP"/>
    </source>
</evidence>
<keyword evidence="4" id="KW-1185">Reference proteome</keyword>
<feature type="signal peptide" evidence="2">
    <location>
        <begin position="1"/>
        <end position="23"/>
    </location>
</feature>
<evidence type="ECO:0000256" key="1">
    <source>
        <dbReference type="SAM" id="MobiDB-lite"/>
    </source>
</evidence>
<accession>A0A395ITK2</accession>
<keyword evidence="2" id="KW-0732">Signal</keyword>
<feature type="compositionally biased region" description="Low complexity" evidence="1">
    <location>
        <begin position="64"/>
        <end position="76"/>
    </location>
</feature>
<comment type="caution">
    <text evidence="3">The sequence shown here is derived from an EMBL/GenBank/DDBJ whole genome shotgun (WGS) entry which is preliminary data.</text>
</comment>
<evidence type="ECO:0000313" key="4">
    <source>
        <dbReference type="Proteomes" id="UP000249056"/>
    </source>
</evidence>
<gene>
    <name evidence="3" type="ORF">DID88_003679</name>
</gene>